<dbReference type="KEGG" id="mten:GWK48_01695"/>
<dbReference type="SMART" id="SM00654">
    <property type="entry name" value="eIF6"/>
    <property type="match status" value="1"/>
</dbReference>
<evidence type="ECO:0000313" key="5">
    <source>
        <dbReference type="Proteomes" id="UP000509301"/>
    </source>
</evidence>
<evidence type="ECO:0000256" key="1">
    <source>
        <dbReference type="ARBA" id="ARBA00022540"/>
    </source>
</evidence>
<accession>A0A6N0NT43</accession>
<dbReference type="AlphaFoldDB" id="A0A6N0NT43"/>
<dbReference type="PANTHER" id="PTHR10784">
    <property type="entry name" value="TRANSLATION INITIATION FACTOR 6"/>
    <property type="match status" value="1"/>
</dbReference>
<dbReference type="RefSeq" id="WP_174629023.1">
    <property type="nucleotide sequence ID" value="NZ_CP049074.1"/>
</dbReference>
<dbReference type="GO" id="GO:0042256">
    <property type="term" value="P:cytosolic ribosome assembly"/>
    <property type="evidence" value="ECO:0007669"/>
    <property type="project" value="InterPro"/>
</dbReference>
<name>A0A6N0NT43_9CREN</name>
<evidence type="ECO:0000313" key="4">
    <source>
        <dbReference type="EMBL" id="QKQ99276.1"/>
    </source>
</evidence>
<protein>
    <recommendedName>
        <fullName evidence="3">Translation initiation factor 6</fullName>
        <shortName evidence="3">aIF-6</shortName>
    </recommendedName>
</protein>
<dbReference type="NCBIfam" id="TIGR00323">
    <property type="entry name" value="eIF-6"/>
    <property type="match status" value="1"/>
</dbReference>
<comment type="similarity">
    <text evidence="3">Belongs to the eIF-6 family.</text>
</comment>
<dbReference type="EMBL" id="CP049074">
    <property type="protein sequence ID" value="QKQ99276.1"/>
    <property type="molecule type" value="Genomic_DNA"/>
</dbReference>
<keyword evidence="2 3" id="KW-0648">Protein biosynthesis</keyword>
<dbReference type="GO" id="GO:0043022">
    <property type="term" value="F:ribosome binding"/>
    <property type="evidence" value="ECO:0007669"/>
    <property type="project" value="InterPro"/>
</dbReference>
<comment type="function">
    <text evidence="3">Binds to the 50S ribosomal subunit and prevents its association with the 30S ribosomal subunit to form the 70S initiation complex.</text>
</comment>
<dbReference type="NCBIfam" id="NF003126">
    <property type="entry name" value="PRK04046.1-1"/>
    <property type="match status" value="1"/>
</dbReference>
<dbReference type="Pfam" id="PF01912">
    <property type="entry name" value="eIF-6"/>
    <property type="match status" value="1"/>
</dbReference>
<dbReference type="Gene3D" id="3.75.10.10">
    <property type="entry name" value="L-arginine/glycine Amidinotransferase, Chain A"/>
    <property type="match status" value="1"/>
</dbReference>
<dbReference type="SUPFAM" id="SSF55909">
    <property type="entry name" value="Pentein"/>
    <property type="match status" value="1"/>
</dbReference>
<evidence type="ECO:0000256" key="2">
    <source>
        <dbReference type="ARBA" id="ARBA00022917"/>
    </source>
</evidence>
<dbReference type="HAMAP" id="MF_00032">
    <property type="entry name" value="eIF_6"/>
    <property type="match status" value="1"/>
</dbReference>
<keyword evidence="1 3" id="KW-0396">Initiation factor</keyword>
<evidence type="ECO:0000256" key="3">
    <source>
        <dbReference type="HAMAP-Rule" id="MF_00032"/>
    </source>
</evidence>
<reference evidence="4 5" key="1">
    <citation type="submission" date="2020-02" db="EMBL/GenBank/DDBJ databases">
        <title>Comparative genome analysis reveals the metabolism and evolution of the thermophilic archaeal genus Metallosphaera.</title>
        <authorList>
            <person name="Jiang C."/>
        </authorList>
    </citation>
    <scope>NUCLEOTIDE SEQUENCE [LARGE SCALE GENOMIC DNA]</scope>
    <source>
        <strain evidence="4 5">Ric-A</strain>
    </source>
</reference>
<organism evidence="4 5">
    <name type="scientific">Metallosphaera tengchongensis</name>
    <dbReference type="NCBI Taxonomy" id="1532350"/>
    <lineage>
        <taxon>Archaea</taxon>
        <taxon>Thermoproteota</taxon>
        <taxon>Thermoprotei</taxon>
        <taxon>Sulfolobales</taxon>
        <taxon>Sulfolobaceae</taxon>
        <taxon>Metallosphaera</taxon>
    </lineage>
</organism>
<keyword evidence="5" id="KW-1185">Reference proteome</keyword>
<proteinExistence type="inferred from homology"/>
<dbReference type="GO" id="GO:0003743">
    <property type="term" value="F:translation initiation factor activity"/>
    <property type="evidence" value="ECO:0007669"/>
    <property type="project" value="UniProtKB-UniRule"/>
</dbReference>
<dbReference type="Proteomes" id="UP000509301">
    <property type="component" value="Chromosome"/>
</dbReference>
<gene>
    <name evidence="3" type="primary">eif6</name>
    <name evidence="4" type="ORF">GWK48_01695</name>
</gene>
<dbReference type="InterPro" id="IPR002769">
    <property type="entry name" value="eIF6"/>
</dbReference>
<dbReference type="GeneID" id="55640619"/>
<dbReference type="OrthoDB" id="33582at2157"/>
<sequence>MNIQRFSVFGTDNIGVYIFTNDKYTIIPKNLDKGSKEIIQDNLKTELIETSIADSYLIGVFVAGNNHSILLPRIAKESEIKVIKEAAKDINVEIVDVRATALGNVILTNDRSALLYPEFSDAEANTIKKALGVEEVKKGTVAQVIVVGSVGVLTTKGGLVHIEAREDELKLLSSFFKTNLEVGTINFGSAFIRSGMIANSYGALVGTSTTGPEILRIQRAFSE</sequence>
<dbReference type="PIRSF" id="PIRSF006413">
    <property type="entry name" value="IF-6"/>
    <property type="match status" value="1"/>
</dbReference>